<organism evidence="1 2">
    <name type="scientific">Linderina macrospora</name>
    <dbReference type="NCBI Taxonomy" id="4868"/>
    <lineage>
        <taxon>Eukaryota</taxon>
        <taxon>Fungi</taxon>
        <taxon>Fungi incertae sedis</taxon>
        <taxon>Zoopagomycota</taxon>
        <taxon>Kickxellomycotina</taxon>
        <taxon>Kickxellomycetes</taxon>
        <taxon>Kickxellales</taxon>
        <taxon>Kickxellaceae</taxon>
        <taxon>Linderina</taxon>
    </lineage>
</organism>
<gene>
    <name evidence="1" type="ORF">FBU59_000757</name>
</gene>
<reference evidence="1" key="1">
    <citation type="submission" date="2022-07" db="EMBL/GenBank/DDBJ databases">
        <title>Phylogenomic reconstructions and comparative analyses of Kickxellomycotina fungi.</title>
        <authorList>
            <person name="Reynolds N.K."/>
            <person name="Stajich J.E."/>
            <person name="Barry K."/>
            <person name="Grigoriev I.V."/>
            <person name="Crous P."/>
            <person name="Smith M.E."/>
        </authorList>
    </citation>
    <scope>NUCLEOTIDE SEQUENCE</scope>
    <source>
        <strain evidence="1">NRRL 5244</strain>
    </source>
</reference>
<protein>
    <submittedName>
        <fullName evidence="1">Uncharacterized protein</fullName>
    </submittedName>
</protein>
<dbReference type="EMBL" id="JANBPW010000241">
    <property type="protein sequence ID" value="KAJ1950277.1"/>
    <property type="molecule type" value="Genomic_DNA"/>
</dbReference>
<name>A0ACC1JFQ6_9FUNG</name>
<comment type="caution">
    <text evidence="1">The sequence shown here is derived from an EMBL/GenBank/DDBJ whole genome shotgun (WGS) entry which is preliminary data.</text>
</comment>
<accession>A0ACC1JFQ6</accession>
<sequence length="787" mass="87093">MSKREELTSTTLRVHLAPPLPARRFLFVCRSPDVKQMKDELRSRLKSIITEQIVTVKDGYELMDKDPVADLLSHMDIIVVHLASDYEARVSKSAVCASTKDEDSQAQFSEISTTNTADMGPRSVTISSVEHGDLNLAKRRKVRPSKIMFPVEQSYMVSKQQGSNEEDESSSDSASDTGAPTPKPLVHAAGITAYTTAQLDALPEVPTSKINVGDAVAFMVAELSADMVPGISAYRIGQVTAKANGTITIATLRDFADRPLATKQRSAKRRRKQLLFNQEGSGDAGEPQSLVGRWFCIDGEEGVVRYCGPVDGTKGTWLGVEWESPTRGKHSGTHNGKEYFVCRVPNRGSFIRHVARIDFGQSVLSAAKARYIADAEELTNVPKSIDGKRGKIEVVGFEKIAHEQGQLTSLDVLWLDGRRVFGVADADREETRKMLENVQTLVLARDYLTQWVQVEDVLRTMPNTHTLDLSANHFDAIPKSSEQLHVETLRIDSSPGLSWQDAANAANNLSAKSLSFGWSKLQEIVPVEIASVEELHLECNQITEFAILGGNLPHLKVLNLGNNESLKNIPEIKSGMFPCLHTLNLASTQIASWADINNLSRLPSLTALHLTNTPVISGDYNLARAQTIARLPQLEKLDGTVITPKEREEMERYYLAHCAKSIDASGDDLEATMAKQYPNIPELVRRHGLPAVASSAQPTTIKSRLVKVKLQVASDLGSAPKAEQNKSLLLTMQVRQLKPLLMRWAKIRKFRVYLRQDEQEQWIELDEETRNLEFYSISDGAAIRAVA</sequence>
<evidence type="ECO:0000313" key="2">
    <source>
        <dbReference type="Proteomes" id="UP001150603"/>
    </source>
</evidence>
<dbReference type="Proteomes" id="UP001150603">
    <property type="component" value="Unassembled WGS sequence"/>
</dbReference>
<keyword evidence="2" id="KW-1185">Reference proteome</keyword>
<proteinExistence type="predicted"/>
<evidence type="ECO:0000313" key="1">
    <source>
        <dbReference type="EMBL" id="KAJ1950277.1"/>
    </source>
</evidence>